<proteinExistence type="predicted"/>
<dbReference type="GO" id="GO:0006281">
    <property type="term" value="P:DNA repair"/>
    <property type="evidence" value="ECO:0007669"/>
    <property type="project" value="InterPro"/>
</dbReference>
<evidence type="ECO:0000313" key="2">
    <source>
        <dbReference type="EMBL" id="VEP15413.1"/>
    </source>
</evidence>
<protein>
    <recommendedName>
        <fullName evidence="1">DNA helicase Holliday junction RuvA type domain-containing protein</fullName>
    </recommendedName>
</protein>
<sequence>MTIGYLKGNVISVAKNFSNRFILLIEVNNIGYEVQITPHLRKKYL</sequence>
<dbReference type="Proteomes" id="UP000320055">
    <property type="component" value="Unassembled WGS sequence"/>
</dbReference>
<dbReference type="Pfam" id="PF01330">
    <property type="entry name" value="RuvA_N"/>
    <property type="match status" value="1"/>
</dbReference>
<dbReference type="GO" id="GO:0006310">
    <property type="term" value="P:DNA recombination"/>
    <property type="evidence" value="ECO:0007669"/>
    <property type="project" value="InterPro"/>
</dbReference>
<dbReference type="InterPro" id="IPR012340">
    <property type="entry name" value="NA-bd_OB-fold"/>
</dbReference>
<reference evidence="2 3" key="1">
    <citation type="submission" date="2019-01" db="EMBL/GenBank/DDBJ databases">
        <authorList>
            <person name="Brito A."/>
        </authorList>
    </citation>
    <scope>NUCLEOTIDE SEQUENCE [LARGE SCALE GENOMIC DNA]</scope>
    <source>
        <strain evidence="2">1</strain>
    </source>
</reference>
<dbReference type="GO" id="GO:0009378">
    <property type="term" value="F:four-way junction helicase activity"/>
    <property type="evidence" value="ECO:0007669"/>
    <property type="project" value="InterPro"/>
</dbReference>
<name>A0A563VVY0_9CYAN</name>
<dbReference type="Gene3D" id="2.40.50.140">
    <property type="entry name" value="Nucleic acid-binding proteins"/>
    <property type="match status" value="1"/>
</dbReference>
<dbReference type="AlphaFoldDB" id="A0A563VVY0"/>
<dbReference type="GO" id="GO:0005524">
    <property type="term" value="F:ATP binding"/>
    <property type="evidence" value="ECO:0007669"/>
    <property type="project" value="InterPro"/>
</dbReference>
<gene>
    <name evidence="2" type="ORF">H1P_3320007</name>
</gene>
<evidence type="ECO:0000313" key="3">
    <source>
        <dbReference type="Proteomes" id="UP000320055"/>
    </source>
</evidence>
<accession>A0A563VVY0</accession>
<keyword evidence="3" id="KW-1185">Reference proteome</keyword>
<organism evidence="2 3">
    <name type="scientific">Hyella patelloides LEGE 07179</name>
    <dbReference type="NCBI Taxonomy" id="945734"/>
    <lineage>
        <taxon>Bacteria</taxon>
        <taxon>Bacillati</taxon>
        <taxon>Cyanobacteriota</taxon>
        <taxon>Cyanophyceae</taxon>
        <taxon>Pleurocapsales</taxon>
        <taxon>Hyellaceae</taxon>
        <taxon>Hyella</taxon>
    </lineage>
</organism>
<dbReference type="EMBL" id="CAACVJ010000260">
    <property type="protein sequence ID" value="VEP15413.1"/>
    <property type="molecule type" value="Genomic_DNA"/>
</dbReference>
<evidence type="ECO:0000259" key="1">
    <source>
        <dbReference type="Pfam" id="PF01330"/>
    </source>
</evidence>
<feature type="domain" description="DNA helicase Holliday junction RuvA type" evidence="1">
    <location>
        <begin position="3"/>
        <end position="40"/>
    </location>
</feature>
<dbReference type="InterPro" id="IPR013849">
    <property type="entry name" value="DNA_helicase_Holl-junc_RuvA_I"/>
</dbReference>